<evidence type="ECO:0000259" key="4">
    <source>
        <dbReference type="Pfam" id="PF05118"/>
    </source>
</evidence>
<organism evidence="5 6">
    <name type="scientific">Sphingomonas taxi</name>
    <dbReference type="NCBI Taxonomy" id="1549858"/>
    <lineage>
        <taxon>Bacteria</taxon>
        <taxon>Pseudomonadati</taxon>
        <taxon>Pseudomonadota</taxon>
        <taxon>Alphaproteobacteria</taxon>
        <taxon>Sphingomonadales</taxon>
        <taxon>Sphingomonadaceae</taxon>
        <taxon>Sphingomonas</taxon>
    </lineage>
</organism>
<keyword evidence="3" id="KW-0560">Oxidoreductase</keyword>
<dbReference type="InterPro" id="IPR027443">
    <property type="entry name" value="IPNS-like_sf"/>
</dbReference>
<evidence type="ECO:0000256" key="2">
    <source>
        <dbReference type="ARBA" id="ARBA00022964"/>
    </source>
</evidence>
<comment type="caution">
    <text evidence="5">The sequence shown here is derived from an EMBL/GenBank/DDBJ whole genome shotgun (WGS) entry which is preliminary data.</text>
</comment>
<dbReference type="GO" id="GO:0016020">
    <property type="term" value="C:membrane"/>
    <property type="evidence" value="ECO:0007669"/>
    <property type="project" value="TreeGrafter"/>
</dbReference>
<dbReference type="PANTHER" id="PTHR46332">
    <property type="entry name" value="ASPARTATE BETA-HYDROXYLASE DOMAIN-CONTAINING PROTEIN 2"/>
    <property type="match status" value="1"/>
</dbReference>
<evidence type="ECO:0000256" key="1">
    <source>
        <dbReference type="ARBA" id="ARBA00007730"/>
    </source>
</evidence>
<dbReference type="EMBL" id="QFQI01000001">
    <property type="protein sequence ID" value="PZQ62915.1"/>
    <property type="molecule type" value="Genomic_DNA"/>
</dbReference>
<name>A0A2W5PJF4_9SPHN</name>
<dbReference type="AlphaFoldDB" id="A0A2W5PJF4"/>
<protein>
    <submittedName>
        <fullName evidence="5">Hydroxylase</fullName>
    </submittedName>
</protein>
<accession>A0A2W5PJF4</accession>
<evidence type="ECO:0000313" key="5">
    <source>
        <dbReference type="EMBL" id="PZQ62915.1"/>
    </source>
</evidence>
<dbReference type="SUPFAM" id="SSF51197">
    <property type="entry name" value="Clavaminate synthase-like"/>
    <property type="match status" value="1"/>
</dbReference>
<dbReference type="InterPro" id="IPR007803">
    <property type="entry name" value="Asp/Arg/Pro-Hydrxlase"/>
</dbReference>
<dbReference type="PANTHER" id="PTHR46332:SF5">
    <property type="entry name" value="ASPARTATE BETA-HYDROXYLASE DOMAIN CONTAINING 2"/>
    <property type="match status" value="1"/>
</dbReference>
<dbReference type="InterPro" id="IPR051821">
    <property type="entry name" value="Asp/Asn_beta-hydroxylase"/>
</dbReference>
<dbReference type="Proteomes" id="UP000249229">
    <property type="component" value="Unassembled WGS sequence"/>
</dbReference>
<sequence length="375" mass="39948">MDDRQTQAARAQAGWAAWQRGDAAAARDAFEAVAQAGVATPQLWLLLAQARAATGADPAAIAAALDRVLAAEPRNRQALVLRGDHAEDDRAACSFYALALAGATDADRRQPLLAGAQAKLDAAAARFAGHLRACVAEAAAGARFEEAVALVTGEKQLFLQQPTSFFFPGLPHRQFFDPAEFGWAGALAAAAPAIRAELDALIASGAGSAPYVQADASRASRGHALLNDARWSAFHLIENGTPHGLNAPRCPRTLAALAGAPMPQIPGRSPMALFSMLRPRTHIPPHHGMLNTRLIVHLPLIVPGRCRLRVGNESRDVRAGELMIFDDSIEHEAWNDSDEERVVLLFEVWRPELTAAERAGLVTLFGSIGIYQGGQ</sequence>
<evidence type="ECO:0000256" key="3">
    <source>
        <dbReference type="ARBA" id="ARBA00023002"/>
    </source>
</evidence>
<keyword evidence="2" id="KW-0223">Dioxygenase</keyword>
<proteinExistence type="inferred from homology"/>
<evidence type="ECO:0000313" key="6">
    <source>
        <dbReference type="Proteomes" id="UP000249229"/>
    </source>
</evidence>
<feature type="domain" description="Aspartyl/asparaginy/proline hydroxylase" evidence="4">
    <location>
        <begin position="191"/>
        <end position="351"/>
    </location>
</feature>
<gene>
    <name evidence="5" type="ORF">DI544_01610</name>
</gene>
<reference evidence="5 6" key="1">
    <citation type="submission" date="2017-08" db="EMBL/GenBank/DDBJ databases">
        <title>Infants hospitalized years apart are colonized by the same room-sourced microbial strains.</title>
        <authorList>
            <person name="Brooks B."/>
            <person name="Olm M.R."/>
            <person name="Firek B.A."/>
            <person name="Baker R."/>
            <person name="Thomas B.C."/>
            <person name="Morowitz M.J."/>
            <person name="Banfield J.F."/>
        </authorList>
    </citation>
    <scope>NUCLEOTIDE SEQUENCE [LARGE SCALE GENOMIC DNA]</scope>
    <source>
        <strain evidence="5">S2_005_001_R1_22</strain>
    </source>
</reference>
<dbReference type="Gene3D" id="2.60.120.330">
    <property type="entry name" value="B-lactam Antibiotic, Isopenicillin N Synthase, Chain"/>
    <property type="match status" value="1"/>
</dbReference>
<dbReference type="GO" id="GO:0051213">
    <property type="term" value="F:dioxygenase activity"/>
    <property type="evidence" value="ECO:0007669"/>
    <property type="project" value="UniProtKB-KW"/>
</dbReference>
<comment type="similarity">
    <text evidence="1">Belongs to the aspartyl/asparaginyl beta-hydroxylase family.</text>
</comment>
<dbReference type="Pfam" id="PF05118">
    <property type="entry name" value="Asp_Arg_Hydrox"/>
    <property type="match status" value="1"/>
</dbReference>